<dbReference type="InterPro" id="IPR013106">
    <property type="entry name" value="Ig_V-set"/>
</dbReference>
<keyword evidence="8" id="KW-1185">Reference proteome</keyword>
<dbReference type="PANTHER" id="PTHR19367">
    <property type="entry name" value="T-CELL RECEPTOR ALPHA CHAIN V REGION"/>
    <property type="match status" value="1"/>
</dbReference>
<evidence type="ECO:0000256" key="3">
    <source>
        <dbReference type="ARBA" id="ARBA00023170"/>
    </source>
</evidence>
<dbReference type="InterPro" id="IPR007110">
    <property type="entry name" value="Ig-like_dom"/>
</dbReference>
<organism evidence="7 8">
    <name type="scientific">Danionella cerebrum</name>
    <dbReference type="NCBI Taxonomy" id="2873325"/>
    <lineage>
        <taxon>Eukaryota</taxon>
        <taxon>Metazoa</taxon>
        <taxon>Chordata</taxon>
        <taxon>Craniata</taxon>
        <taxon>Vertebrata</taxon>
        <taxon>Euteleostomi</taxon>
        <taxon>Actinopterygii</taxon>
        <taxon>Neopterygii</taxon>
        <taxon>Teleostei</taxon>
        <taxon>Ostariophysi</taxon>
        <taxon>Cypriniformes</taxon>
        <taxon>Danionidae</taxon>
        <taxon>Danioninae</taxon>
        <taxon>Danionella</taxon>
    </lineage>
</organism>
<evidence type="ECO:0000256" key="4">
    <source>
        <dbReference type="ARBA" id="ARBA00023319"/>
    </source>
</evidence>
<sequence length="122" mass="13737">MATTVFGKDIKPNRIDAIHEEGSNVILHCSQSPGTGDYIFWYRQYERSSPEFLVRTFESAKEAEISEVDSRFSVNVVKQEKTQVVLRIISAAVSDSAVYYCALRPTVSGNMRALCKNLTHCK</sequence>
<evidence type="ECO:0000256" key="1">
    <source>
        <dbReference type="ARBA" id="ARBA00022729"/>
    </source>
</evidence>
<dbReference type="PROSITE" id="PS50835">
    <property type="entry name" value="IG_LIKE"/>
    <property type="match status" value="1"/>
</dbReference>
<keyword evidence="5" id="KW-1279">T cell receptor</keyword>
<dbReference type="InterPro" id="IPR051287">
    <property type="entry name" value="TCR_variable_region"/>
</dbReference>
<dbReference type="Gene3D" id="2.60.40.10">
    <property type="entry name" value="Immunoglobulins"/>
    <property type="match status" value="1"/>
</dbReference>
<keyword evidence="5" id="KW-0391">Immunity</keyword>
<dbReference type="PANTHER" id="PTHR19367:SF18">
    <property type="entry name" value="T CELL RECEPTOR ALPHA VARIABLE 16"/>
    <property type="match status" value="1"/>
</dbReference>
<feature type="domain" description="Ig-like" evidence="6">
    <location>
        <begin position="12"/>
        <end position="119"/>
    </location>
</feature>
<reference evidence="7 8" key="1">
    <citation type="journal article" date="2019" name="Sci. Data">
        <title>Hybrid genome assembly and annotation of Danionella translucida.</title>
        <authorList>
            <person name="Kadobianskyi M."/>
            <person name="Schulze L."/>
            <person name="Schuelke M."/>
            <person name="Judkewitz B."/>
        </authorList>
    </citation>
    <scope>NUCLEOTIDE SEQUENCE [LARGE SCALE GENOMIC DNA]</scope>
    <source>
        <strain evidence="7 8">Bolton</strain>
    </source>
</reference>
<gene>
    <name evidence="7" type="ORF">DNTS_035381</name>
</gene>
<dbReference type="AlphaFoldDB" id="A0A553RQE2"/>
<dbReference type="Pfam" id="PF07686">
    <property type="entry name" value="V-set"/>
    <property type="match status" value="1"/>
</dbReference>
<accession>A0A553RQE2</accession>
<dbReference type="Proteomes" id="UP000316079">
    <property type="component" value="Unassembled WGS sequence"/>
</dbReference>
<name>A0A553RQE2_9TELE</name>
<dbReference type="InterPro" id="IPR036179">
    <property type="entry name" value="Ig-like_dom_sf"/>
</dbReference>
<evidence type="ECO:0000313" key="8">
    <source>
        <dbReference type="Proteomes" id="UP000316079"/>
    </source>
</evidence>
<dbReference type="InterPro" id="IPR013783">
    <property type="entry name" value="Ig-like_fold"/>
</dbReference>
<proteinExistence type="predicted"/>
<evidence type="ECO:0000313" key="7">
    <source>
        <dbReference type="EMBL" id="TRZ04404.1"/>
    </source>
</evidence>
<dbReference type="SMART" id="SM00406">
    <property type="entry name" value="IGv"/>
    <property type="match status" value="1"/>
</dbReference>
<dbReference type="SUPFAM" id="SSF48726">
    <property type="entry name" value="Immunoglobulin"/>
    <property type="match status" value="1"/>
</dbReference>
<keyword evidence="1" id="KW-0732">Signal</keyword>
<dbReference type="GO" id="GO:0042101">
    <property type="term" value="C:T cell receptor complex"/>
    <property type="evidence" value="ECO:0007669"/>
    <property type="project" value="UniProtKB-KW"/>
</dbReference>
<evidence type="ECO:0000259" key="6">
    <source>
        <dbReference type="PROSITE" id="PS50835"/>
    </source>
</evidence>
<evidence type="ECO:0000256" key="5">
    <source>
        <dbReference type="ARBA" id="ARBA00043266"/>
    </source>
</evidence>
<keyword evidence="4" id="KW-0393">Immunoglobulin domain</keyword>
<protein>
    <recommendedName>
        <fullName evidence="6">Ig-like domain-containing protein</fullName>
    </recommendedName>
</protein>
<dbReference type="GO" id="GO:0002250">
    <property type="term" value="P:adaptive immune response"/>
    <property type="evidence" value="ECO:0007669"/>
    <property type="project" value="UniProtKB-KW"/>
</dbReference>
<dbReference type="OrthoDB" id="9631130at2759"/>
<evidence type="ECO:0000256" key="2">
    <source>
        <dbReference type="ARBA" id="ARBA00023130"/>
    </source>
</evidence>
<dbReference type="STRING" id="623744.A0A553RQE2"/>
<dbReference type="EMBL" id="SRMA01000368">
    <property type="protein sequence ID" value="TRZ04404.1"/>
    <property type="molecule type" value="Genomic_DNA"/>
</dbReference>
<feature type="non-terminal residue" evidence="7">
    <location>
        <position position="122"/>
    </location>
</feature>
<comment type="caution">
    <text evidence="7">The sequence shown here is derived from an EMBL/GenBank/DDBJ whole genome shotgun (WGS) entry which is preliminary data.</text>
</comment>
<keyword evidence="3" id="KW-0675">Receptor</keyword>
<keyword evidence="2" id="KW-1064">Adaptive immunity</keyword>